<proteinExistence type="predicted"/>
<dbReference type="Proteomes" id="UP000811545">
    <property type="component" value="Unassembled WGS sequence"/>
</dbReference>
<dbReference type="EMBL" id="QLTW01000083">
    <property type="protein sequence ID" value="MBT9145368.1"/>
    <property type="molecule type" value="Genomic_DNA"/>
</dbReference>
<comment type="caution">
    <text evidence="2">The sequence shown here is derived from an EMBL/GenBank/DDBJ whole genome shotgun (WGS) entry which is preliminary data.</text>
</comment>
<accession>A0A9E2BGY4</accession>
<gene>
    <name evidence="2" type="ORF">DDT42_01239</name>
</gene>
<feature type="transmembrane region" description="Helical" evidence="1">
    <location>
        <begin position="19"/>
        <end position="38"/>
    </location>
</feature>
<evidence type="ECO:0000256" key="1">
    <source>
        <dbReference type="SAM" id="Phobius"/>
    </source>
</evidence>
<keyword evidence="1" id="KW-1133">Transmembrane helix</keyword>
<keyword evidence="1" id="KW-0812">Transmembrane</keyword>
<reference evidence="2 3" key="1">
    <citation type="journal article" date="2021" name="bioRxiv">
        <title>Unique metabolic strategies in Hadean analogues reveal hints for primordial physiology.</title>
        <authorList>
            <person name="Nobu M.K."/>
            <person name="Nakai R."/>
            <person name="Tamazawa S."/>
            <person name="Mori H."/>
            <person name="Toyoda A."/>
            <person name="Ijiri A."/>
            <person name="Suzuki S."/>
            <person name="Kurokawa K."/>
            <person name="Kamagata Y."/>
            <person name="Tamaki H."/>
        </authorList>
    </citation>
    <scope>NUCLEOTIDE SEQUENCE [LARGE SCALE GENOMIC DNA]</scope>
    <source>
        <strain evidence="2">BS525</strain>
    </source>
</reference>
<dbReference type="AlphaFoldDB" id="A0A9E2BGY4"/>
<evidence type="ECO:0000313" key="3">
    <source>
        <dbReference type="Proteomes" id="UP000811545"/>
    </source>
</evidence>
<name>A0A9E2BGY4_PSYF1</name>
<evidence type="ECO:0000313" key="2">
    <source>
        <dbReference type="EMBL" id="MBT9145368.1"/>
    </source>
</evidence>
<organism evidence="2 3">
    <name type="scientific">Psychracetigena formicireducens</name>
    <dbReference type="NCBI Taxonomy" id="2986056"/>
    <lineage>
        <taxon>Bacteria</taxon>
        <taxon>Bacillati</taxon>
        <taxon>Candidatus Lithacetigenota</taxon>
        <taxon>Candidatus Psychracetigena</taxon>
    </lineage>
</organism>
<keyword evidence="1" id="KW-0472">Membrane</keyword>
<sequence length="345" mass="38552">MEENGGNNKEDRKRGNNKFFVVILAIVLLAVTALFIFISQPKPSVSATTEASEIKRGETVTLTWSSSKTEILYLSTIPATENILELDLQGSMEVSPQETTRYIFTATRGRHNVVAEITVTVVEPLPVIEAKVEPSRIIRGQKAVLSWKATDASIVEIDGIARSLTGNLEVSPKKTITYTFRATGLGGEVFTTVEVRVFDPPPVYIVDKKFYETAVWLDVKHDDREYWVVSLEVPAGTLIRAPSSGEFYIVTAYRPPDKFGDRVMPGINIDYPSTKEIQRYVSICAIGLIVKNQNQRVEAGDVIAKIKTGRTGRIFVSFGEYITGDVTWNDEETFYVHFPWLFNGK</sequence>
<protein>
    <submittedName>
        <fullName evidence="2">Uncharacterized protein</fullName>
    </submittedName>
</protein>